<comment type="caution">
    <text evidence="2">The sequence shown here is derived from an EMBL/GenBank/DDBJ whole genome shotgun (WGS) entry which is preliminary data.</text>
</comment>
<dbReference type="EMBL" id="JYDO01000006">
    <property type="protein sequence ID" value="KRZ79457.1"/>
    <property type="molecule type" value="Genomic_DNA"/>
</dbReference>
<evidence type="ECO:0000313" key="3">
    <source>
        <dbReference type="Proteomes" id="UP000054843"/>
    </source>
</evidence>
<sequence>MRLPFCQRIISTAGRPYNLPRPSCGPMKLISDAIAAKKWAPQIYQHRPARWWCDQRTPFVVNPRVKRKLAMACGAARGHVTTRSWVLEQTQELEKPNGKFDPRKRVGQWTTDCVLCDTDRLTTVREEEVTGLGRTTRTTTTTRKRTDGPNRRANRTSKQAARLVRVKSTTTTTTTNSSSSSNSKTKYTKKIHPKIRHQANQTKEDPAKLHCNKRVMNENDVISRSWAIRVDNVAHRPQYASEKKKFFHPPLILPRLPTTLPFSKLGSSSRQSAVLT</sequence>
<dbReference type="AlphaFoldDB" id="A0A0V1N622"/>
<feature type="compositionally biased region" description="Low complexity" evidence="1">
    <location>
        <begin position="167"/>
        <end position="185"/>
    </location>
</feature>
<name>A0A0V1N622_9BILA</name>
<accession>A0A0V1N622</accession>
<dbReference type="Proteomes" id="UP000054843">
    <property type="component" value="Unassembled WGS sequence"/>
</dbReference>
<evidence type="ECO:0000256" key="1">
    <source>
        <dbReference type="SAM" id="MobiDB-lite"/>
    </source>
</evidence>
<feature type="compositionally biased region" description="Basic residues" evidence="1">
    <location>
        <begin position="186"/>
        <end position="197"/>
    </location>
</feature>
<gene>
    <name evidence="2" type="ORF">T10_9741</name>
</gene>
<reference evidence="2 3" key="1">
    <citation type="submission" date="2015-01" db="EMBL/GenBank/DDBJ databases">
        <title>Evolution of Trichinella species and genotypes.</title>
        <authorList>
            <person name="Korhonen P.K."/>
            <person name="Edoardo P."/>
            <person name="Giuseppe L.R."/>
            <person name="Gasser R.B."/>
        </authorList>
    </citation>
    <scope>NUCLEOTIDE SEQUENCE [LARGE SCALE GENOMIC DNA]</scope>
    <source>
        <strain evidence="2">ISS1980</strain>
    </source>
</reference>
<proteinExistence type="predicted"/>
<feature type="region of interest" description="Disordered" evidence="1">
    <location>
        <begin position="129"/>
        <end position="204"/>
    </location>
</feature>
<keyword evidence="3" id="KW-1185">Reference proteome</keyword>
<evidence type="ECO:0000313" key="2">
    <source>
        <dbReference type="EMBL" id="KRZ79457.1"/>
    </source>
</evidence>
<protein>
    <submittedName>
        <fullName evidence="2">Uncharacterized protein</fullName>
    </submittedName>
</protein>
<organism evidence="2 3">
    <name type="scientific">Trichinella papuae</name>
    <dbReference type="NCBI Taxonomy" id="268474"/>
    <lineage>
        <taxon>Eukaryota</taxon>
        <taxon>Metazoa</taxon>
        <taxon>Ecdysozoa</taxon>
        <taxon>Nematoda</taxon>
        <taxon>Enoplea</taxon>
        <taxon>Dorylaimia</taxon>
        <taxon>Trichinellida</taxon>
        <taxon>Trichinellidae</taxon>
        <taxon>Trichinella</taxon>
    </lineage>
</organism>